<keyword evidence="1" id="KW-0472">Membrane</keyword>
<evidence type="ECO:0000313" key="2">
    <source>
        <dbReference type="EMBL" id="SQA93013.1"/>
    </source>
</evidence>
<keyword evidence="1" id="KW-1133">Transmembrane helix</keyword>
<evidence type="ECO:0000256" key="1">
    <source>
        <dbReference type="SAM" id="Phobius"/>
    </source>
</evidence>
<dbReference type="EMBL" id="UAVS01000001">
    <property type="protein sequence ID" value="SQA93013.1"/>
    <property type="molecule type" value="Genomic_DNA"/>
</dbReference>
<organism evidence="2 3">
    <name type="scientific">Capnocytophaga ochracea</name>
    <dbReference type="NCBI Taxonomy" id="1018"/>
    <lineage>
        <taxon>Bacteria</taxon>
        <taxon>Pseudomonadati</taxon>
        <taxon>Bacteroidota</taxon>
        <taxon>Flavobacteriia</taxon>
        <taxon>Flavobacteriales</taxon>
        <taxon>Flavobacteriaceae</taxon>
        <taxon>Capnocytophaga</taxon>
    </lineage>
</organism>
<dbReference type="NCBIfam" id="NF041635">
    <property type="entry name" value="STM3941_fam"/>
    <property type="match status" value="1"/>
</dbReference>
<protein>
    <recommendedName>
        <fullName evidence="4">DUF5673 domain-containing protein</fullName>
    </recommendedName>
</protein>
<sequence>MNDTIIIPFSKKKMLKLTGIYALIILGVAGVIALILSADTLNLYYLAFFLVLLIVTIILFFMGIKGLLSLKRSKGGVILTPEYLKSNVNLVGKWVGEIPWNEIAAIGRMKFYGIHIHIKLKHPENYLSRIKSKEIRNRFEGIQIDNSELEITFEELERLINEFFAKYGNS</sequence>
<dbReference type="AlphaFoldDB" id="A0A2X2SXT2"/>
<keyword evidence="1" id="KW-0812">Transmembrane</keyword>
<accession>A0A2X2SXT2</accession>
<proteinExistence type="predicted"/>
<evidence type="ECO:0008006" key="4">
    <source>
        <dbReference type="Google" id="ProtNLM"/>
    </source>
</evidence>
<dbReference type="InterPro" id="IPR048136">
    <property type="entry name" value="STM3941-like"/>
</dbReference>
<evidence type="ECO:0000313" key="3">
    <source>
        <dbReference type="Proteomes" id="UP000250169"/>
    </source>
</evidence>
<name>A0A2X2SXT2_CAPOC</name>
<feature type="transmembrane region" description="Helical" evidence="1">
    <location>
        <begin position="20"/>
        <end position="38"/>
    </location>
</feature>
<dbReference type="RefSeq" id="WP_111972043.1">
    <property type="nucleotide sequence ID" value="NZ_UAVS01000001.1"/>
</dbReference>
<dbReference type="Proteomes" id="UP000250169">
    <property type="component" value="Unassembled WGS sequence"/>
</dbReference>
<gene>
    <name evidence="2" type="ORF">NCTC11545_00376</name>
</gene>
<reference evidence="2 3" key="1">
    <citation type="submission" date="2018-06" db="EMBL/GenBank/DDBJ databases">
        <authorList>
            <consortium name="Pathogen Informatics"/>
            <person name="Doyle S."/>
        </authorList>
    </citation>
    <scope>NUCLEOTIDE SEQUENCE [LARGE SCALE GENOMIC DNA]</scope>
    <source>
        <strain evidence="2 3">NCTC11545</strain>
    </source>
</reference>
<feature type="transmembrane region" description="Helical" evidence="1">
    <location>
        <begin position="44"/>
        <end position="64"/>
    </location>
</feature>